<dbReference type="Proteomes" id="UP000681967">
    <property type="component" value="Unassembled WGS sequence"/>
</dbReference>
<proteinExistence type="predicted"/>
<dbReference type="EMBL" id="CAJOBH010075340">
    <property type="protein sequence ID" value="CAF4491088.1"/>
    <property type="molecule type" value="Genomic_DNA"/>
</dbReference>
<dbReference type="Proteomes" id="UP000663866">
    <property type="component" value="Unassembled WGS sequence"/>
</dbReference>
<keyword evidence="6" id="KW-1185">Reference proteome</keyword>
<evidence type="ECO:0000313" key="2">
    <source>
        <dbReference type="EMBL" id="CAF4070787.1"/>
    </source>
</evidence>
<protein>
    <submittedName>
        <fullName evidence="1">Uncharacterized protein</fullName>
    </submittedName>
</protein>
<name>A0A819S5R3_9BILA</name>
<dbReference type="AlphaFoldDB" id="A0A819S5R3"/>
<dbReference type="EMBL" id="CAJOBJ010009095">
    <property type="protein sequence ID" value="CAF4129482.1"/>
    <property type="molecule type" value="Genomic_DNA"/>
</dbReference>
<evidence type="ECO:0000313" key="6">
    <source>
        <dbReference type="Proteomes" id="UP000663866"/>
    </source>
</evidence>
<accession>A0A819S5R3</accession>
<evidence type="ECO:0000313" key="4">
    <source>
        <dbReference type="EMBL" id="CAF4129482.1"/>
    </source>
</evidence>
<gene>
    <name evidence="5" type="ORF">BYL167_LOCUS35572</name>
    <name evidence="4" type="ORF">GIL414_LOCUS18453</name>
    <name evidence="1" type="ORF">OVN521_LOCUS18419</name>
    <name evidence="2" type="ORF">SMN809_LOCUS15732</name>
    <name evidence="3" type="ORF">UXM345_LOCUS22132</name>
</gene>
<dbReference type="Proteomes" id="UP000663842">
    <property type="component" value="Unassembled WGS sequence"/>
</dbReference>
<reference evidence="1" key="1">
    <citation type="submission" date="2021-02" db="EMBL/GenBank/DDBJ databases">
        <authorList>
            <person name="Nowell W R."/>
        </authorList>
    </citation>
    <scope>NUCLEOTIDE SEQUENCE</scope>
</reference>
<organism evidence="1 6">
    <name type="scientific">Rotaria magnacalcarata</name>
    <dbReference type="NCBI Taxonomy" id="392030"/>
    <lineage>
        <taxon>Eukaryota</taxon>
        <taxon>Metazoa</taxon>
        <taxon>Spiralia</taxon>
        <taxon>Gnathifera</taxon>
        <taxon>Rotifera</taxon>
        <taxon>Eurotatoria</taxon>
        <taxon>Bdelloidea</taxon>
        <taxon>Philodinida</taxon>
        <taxon>Philodinidae</taxon>
        <taxon>Rotaria</taxon>
    </lineage>
</organism>
<evidence type="ECO:0000313" key="1">
    <source>
        <dbReference type="EMBL" id="CAF4058000.1"/>
    </source>
</evidence>
<dbReference type="EMBL" id="CAJOBG010003338">
    <property type="protein sequence ID" value="CAF4058000.1"/>
    <property type="molecule type" value="Genomic_DNA"/>
</dbReference>
<evidence type="ECO:0000313" key="5">
    <source>
        <dbReference type="EMBL" id="CAF4491088.1"/>
    </source>
</evidence>
<dbReference type="EMBL" id="CAJOBF010003594">
    <property type="protein sequence ID" value="CAF4099124.1"/>
    <property type="molecule type" value="Genomic_DNA"/>
</dbReference>
<dbReference type="Proteomes" id="UP000676336">
    <property type="component" value="Unassembled WGS sequence"/>
</dbReference>
<sequence>MKYIQSVSSQHRLIVIVNDDFYRQLIPEVHGLPQVFSICIYCENKQYDDQRIRFDGSRRIEDRHDQPMLISICNSNNNHEQSTTEIDGQFVQSQLLIA</sequence>
<dbReference type="EMBL" id="CAJOBI010006840">
    <property type="protein sequence ID" value="CAF4070787.1"/>
    <property type="molecule type" value="Genomic_DNA"/>
</dbReference>
<dbReference type="Proteomes" id="UP000681720">
    <property type="component" value="Unassembled WGS sequence"/>
</dbReference>
<evidence type="ECO:0000313" key="3">
    <source>
        <dbReference type="EMBL" id="CAF4099124.1"/>
    </source>
</evidence>
<comment type="caution">
    <text evidence="1">The sequence shown here is derived from an EMBL/GenBank/DDBJ whole genome shotgun (WGS) entry which is preliminary data.</text>
</comment>